<evidence type="ECO:0008006" key="8">
    <source>
        <dbReference type="Google" id="ProtNLM"/>
    </source>
</evidence>
<evidence type="ECO:0000256" key="6">
    <source>
        <dbReference type="SAM" id="Phobius"/>
    </source>
</evidence>
<feature type="transmembrane region" description="Helical" evidence="6">
    <location>
        <begin position="203"/>
        <end position="224"/>
    </location>
</feature>
<accession>A0A3B0SXZ3</accession>
<gene>
    <name evidence="7" type="ORF">MNBD_ACTINO02-1811</name>
</gene>
<dbReference type="GO" id="GO:0005886">
    <property type="term" value="C:plasma membrane"/>
    <property type="evidence" value="ECO:0007669"/>
    <property type="project" value="UniProtKB-SubCell"/>
</dbReference>
<name>A0A3B0SXZ3_9ZZZZ</name>
<keyword evidence="4 6" id="KW-1133">Transmembrane helix</keyword>
<reference evidence="7" key="1">
    <citation type="submission" date="2018-06" db="EMBL/GenBank/DDBJ databases">
        <authorList>
            <person name="Zhirakovskaya E."/>
        </authorList>
    </citation>
    <scope>NUCLEOTIDE SEQUENCE</scope>
</reference>
<evidence type="ECO:0000256" key="3">
    <source>
        <dbReference type="ARBA" id="ARBA00022692"/>
    </source>
</evidence>
<dbReference type="Pfam" id="PF02653">
    <property type="entry name" value="BPD_transp_2"/>
    <property type="match status" value="1"/>
</dbReference>
<feature type="transmembrane region" description="Helical" evidence="6">
    <location>
        <begin position="285"/>
        <end position="302"/>
    </location>
</feature>
<feature type="transmembrane region" description="Helical" evidence="6">
    <location>
        <begin position="161"/>
        <end position="182"/>
    </location>
</feature>
<dbReference type="GO" id="GO:0022857">
    <property type="term" value="F:transmembrane transporter activity"/>
    <property type="evidence" value="ECO:0007669"/>
    <property type="project" value="InterPro"/>
</dbReference>
<evidence type="ECO:0000313" key="7">
    <source>
        <dbReference type="EMBL" id="VAW08823.1"/>
    </source>
</evidence>
<keyword evidence="2" id="KW-1003">Cell membrane</keyword>
<evidence type="ECO:0000256" key="2">
    <source>
        <dbReference type="ARBA" id="ARBA00022475"/>
    </source>
</evidence>
<dbReference type="AlphaFoldDB" id="A0A3B0SXZ3"/>
<keyword evidence="5 6" id="KW-0472">Membrane</keyword>
<sequence length="321" mass="33180">MELLGAILSTATIAAMIRSATPLTLAAMGGIFSERGGVINIALEGIMLTGAFTAVLFSTIGASIGLPAGASAMLGVAAAVIFGLAIALIHAYFSITLRVNQLVSGVAINMLAFGITGLLLQLIFNVTGNSPAAPDMKPMPIPFLADIPVLGPILFQHQPIVYVMFLAVPFSAFLIKSTPYGLRLRAAGDKPAAIDTVGVNVHRIRYIGVGLSGVFAGLAGAYLSLGQLNFFSEGMTSGRGFIALAAVIFGNWRPWQAFGAALLFGFSDAVQIALQNAGMSVPSDFLLMAPYVVTLIALAGFIKKAVPPAAIGQPYPAEEPA</sequence>
<proteinExistence type="predicted"/>
<dbReference type="EMBL" id="UOEK01000496">
    <property type="protein sequence ID" value="VAW08823.1"/>
    <property type="molecule type" value="Genomic_DNA"/>
</dbReference>
<protein>
    <recommendedName>
        <fullName evidence="8">Nucleoside ABC transporter, permease protein 2</fullName>
    </recommendedName>
</protein>
<evidence type="ECO:0000256" key="1">
    <source>
        <dbReference type="ARBA" id="ARBA00004651"/>
    </source>
</evidence>
<dbReference type="PANTHER" id="PTHR43370:SF1">
    <property type="entry name" value="GUANOSINE ABC TRANSPORTER PERMEASE PROTEIN NUPQ"/>
    <property type="match status" value="1"/>
</dbReference>
<evidence type="ECO:0000256" key="5">
    <source>
        <dbReference type="ARBA" id="ARBA00023136"/>
    </source>
</evidence>
<feature type="transmembrane region" description="Helical" evidence="6">
    <location>
        <begin position="72"/>
        <end position="93"/>
    </location>
</feature>
<dbReference type="CDD" id="cd06580">
    <property type="entry name" value="TM_PBP1_transp_TpRbsC_like"/>
    <property type="match status" value="1"/>
</dbReference>
<comment type="subcellular location">
    <subcellularLocation>
        <location evidence="1">Cell membrane</location>
        <topology evidence="1">Multi-pass membrane protein</topology>
    </subcellularLocation>
</comment>
<dbReference type="PANTHER" id="PTHR43370">
    <property type="entry name" value="SUGAR ABC TRANSPORTER INTEGRAL MEMBRANE PROTEIN-RELATED"/>
    <property type="match status" value="1"/>
</dbReference>
<organism evidence="7">
    <name type="scientific">hydrothermal vent metagenome</name>
    <dbReference type="NCBI Taxonomy" id="652676"/>
    <lineage>
        <taxon>unclassified sequences</taxon>
        <taxon>metagenomes</taxon>
        <taxon>ecological metagenomes</taxon>
    </lineage>
</organism>
<feature type="transmembrane region" description="Helical" evidence="6">
    <location>
        <begin position="36"/>
        <end position="60"/>
    </location>
</feature>
<dbReference type="InterPro" id="IPR001851">
    <property type="entry name" value="ABC_transp_permease"/>
</dbReference>
<keyword evidence="3 6" id="KW-0812">Transmembrane</keyword>
<evidence type="ECO:0000256" key="4">
    <source>
        <dbReference type="ARBA" id="ARBA00022989"/>
    </source>
</evidence>
<feature type="transmembrane region" description="Helical" evidence="6">
    <location>
        <begin position="105"/>
        <end position="126"/>
    </location>
</feature>